<accession>A0ABM8WLP2</accession>
<feature type="transmembrane region" description="Helical" evidence="1">
    <location>
        <begin position="12"/>
        <end position="35"/>
    </location>
</feature>
<sequence>MNGFSLASLAGHAGYIAGAFGMAFALIGIELVLLARRSRASDAGRVSR</sequence>
<name>A0ABM8WLP2_9BURK</name>
<evidence type="ECO:0000313" key="3">
    <source>
        <dbReference type="Proteomes" id="UP000727654"/>
    </source>
</evidence>
<keyword evidence="1" id="KW-0472">Membrane</keyword>
<evidence type="ECO:0008006" key="4">
    <source>
        <dbReference type="Google" id="ProtNLM"/>
    </source>
</evidence>
<reference evidence="2 3" key="1">
    <citation type="submission" date="2021-08" db="EMBL/GenBank/DDBJ databases">
        <authorList>
            <person name="Peeters C."/>
        </authorList>
    </citation>
    <scope>NUCLEOTIDE SEQUENCE [LARGE SCALE GENOMIC DNA]</scope>
    <source>
        <strain evidence="2 3">LMG 23992</strain>
    </source>
</reference>
<evidence type="ECO:0000313" key="2">
    <source>
        <dbReference type="EMBL" id="CAG9168305.1"/>
    </source>
</evidence>
<comment type="caution">
    <text evidence="2">The sequence shown here is derived from an EMBL/GenBank/DDBJ whole genome shotgun (WGS) entry which is preliminary data.</text>
</comment>
<dbReference type="RefSeq" id="WP_224078755.1">
    <property type="nucleotide sequence ID" value="NZ_CAJZAI010000002.1"/>
</dbReference>
<proteinExistence type="predicted"/>
<protein>
    <recommendedName>
        <fullName evidence="4">Heme exporter protein D</fullName>
    </recommendedName>
</protein>
<keyword evidence="1" id="KW-1133">Transmembrane helix</keyword>
<keyword evidence="1" id="KW-0812">Transmembrane</keyword>
<evidence type="ECO:0000256" key="1">
    <source>
        <dbReference type="SAM" id="Phobius"/>
    </source>
</evidence>
<dbReference type="EMBL" id="CAJZAI010000002">
    <property type="protein sequence ID" value="CAG9168305.1"/>
    <property type="molecule type" value="Genomic_DNA"/>
</dbReference>
<dbReference type="Proteomes" id="UP000727654">
    <property type="component" value="Unassembled WGS sequence"/>
</dbReference>
<gene>
    <name evidence="2" type="ORF">LMG23992_01086</name>
</gene>
<organism evidence="2 3">
    <name type="scientific">Cupriavidus laharis</name>
    <dbReference type="NCBI Taxonomy" id="151654"/>
    <lineage>
        <taxon>Bacteria</taxon>
        <taxon>Pseudomonadati</taxon>
        <taxon>Pseudomonadota</taxon>
        <taxon>Betaproteobacteria</taxon>
        <taxon>Burkholderiales</taxon>
        <taxon>Burkholderiaceae</taxon>
        <taxon>Cupriavidus</taxon>
    </lineage>
</organism>
<keyword evidence="3" id="KW-1185">Reference proteome</keyword>